<comment type="similarity">
    <text evidence="2">Belongs to the binding-protein-dependent transport system permease family. FecCD subfamily.</text>
</comment>
<reference evidence="9 10" key="1">
    <citation type="submission" date="2020-07" db="EMBL/GenBank/DDBJ databases">
        <title>non toxigenic Corynebacterium sp. nov from a clinical source.</title>
        <authorList>
            <person name="Bernier A.-M."/>
            <person name="Bernard K."/>
        </authorList>
    </citation>
    <scope>NUCLEOTIDE SEQUENCE [LARGE SCALE GENOMIC DNA]</scope>
    <source>
        <strain evidence="10">NML 93-0612</strain>
    </source>
</reference>
<keyword evidence="6 8" id="KW-1133">Transmembrane helix</keyword>
<comment type="subcellular location">
    <subcellularLocation>
        <location evidence="1">Cell membrane</location>
        <topology evidence="1">Multi-pass membrane protein</topology>
    </subcellularLocation>
</comment>
<evidence type="ECO:0000256" key="1">
    <source>
        <dbReference type="ARBA" id="ARBA00004651"/>
    </source>
</evidence>
<organism evidence="9 10">
    <name type="scientific">Corynebacterium hindlerae</name>
    <dbReference type="NCBI Taxonomy" id="699041"/>
    <lineage>
        <taxon>Bacteria</taxon>
        <taxon>Bacillati</taxon>
        <taxon>Actinomycetota</taxon>
        <taxon>Actinomycetes</taxon>
        <taxon>Mycobacteriales</taxon>
        <taxon>Corynebacteriaceae</taxon>
        <taxon>Corynebacterium</taxon>
    </lineage>
</organism>
<evidence type="ECO:0000256" key="3">
    <source>
        <dbReference type="ARBA" id="ARBA00022448"/>
    </source>
</evidence>
<evidence type="ECO:0000256" key="6">
    <source>
        <dbReference type="ARBA" id="ARBA00022989"/>
    </source>
</evidence>
<feature type="transmembrane region" description="Helical" evidence="8">
    <location>
        <begin position="279"/>
        <end position="297"/>
    </location>
</feature>
<keyword evidence="3" id="KW-0813">Transport</keyword>
<proteinExistence type="inferred from homology"/>
<evidence type="ECO:0000256" key="8">
    <source>
        <dbReference type="SAM" id="Phobius"/>
    </source>
</evidence>
<sequence length="334" mass="34119">MFSSQCRLPLTVVVGLALSALCFSTLLSLITGARAIPIHEVWHALSDRSQDPVSAILWDRRIPRTLVAMLAGMALGLAGALIQALTRNPLADTGVLGINSGAAFAIVVGLALGATDTPLMLFLLALGGAVLAGGGTYVLSRGKGASADPMRLVLAGVALSAILGGVGDGLALTNPRAFDRLHAWMVGNVDVGSYQPVYLVAAGLLVGVVPALMAIRGLGALQLGQETAVALGTQLAKTRLMAFIAIVILAASATAAAGVIVFLGLLVPHVARWLVGPSFGRLLLVSALLGPLVLLVADIAGRLLLPGEFPAGVVVSFVGAPFLIIYAQQRRKGI</sequence>
<accession>A0A7G5FCG8</accession>
<dbReference type="AlphaFoldDB" id="A0A7G5FCG8"/>
<dbReference type="Proteomes" id="UP000515570">
    <property type="component" value="Chromosome"/>
</dbReference>
<dbReference type="PANTHER" id="PTHR30472">
    <property type="entry name" value="FERRIC ENTEROBACTIN TRANSPORT SYSTEM PERMEASE PROTEIN"/>
    <property type="match status" value="1"/>
</dbReference>
<evidence type="ECO:0000256" key="2">
    <source>
        <dbReference type="ARBA" id="ARBA00007935"/>
    </source>
</evidence>
<dbReference type="GO" id="GO:0022857">
    <property type="term" value="F:transmembrane transporter activity"/>
    <property type="evidence" value="ECO:0007669"/>
    <property type="project" value="InterPro"/>
</dbReference>
<evidence type="ECO:0000313" key="10">
    <source>
        <dbReference type="Proteomes" id="UP000515570"/>
    </source>
</evidence>
<feature type="transmembrane region" description="Helical" evidence="8">
    <location>
        <begin position="94"/>
        <end position="113"/>
    </location>
</feature>
<keyword evidence="5 8" id="KW-0812">Transmembrane</keyword>
<name>A0A7G5FCG8_9CORY</name>
<feature type="transmembrane region" description="Helical" evidence="8">
    <location>
        <begin position="240"/>
        <end position="267"/>
    </location>
</feature>
<feature type="transmembrane region" description="Helical" evidence="8">
    <location>
        <begin position="197"/>
        <end position="219"/>
    </location>
</feature>
<keyword evidence="7 8" id="KW-0472">Membrane</keyword>
<dbReference type="EMBL" id="CP059833">
    <property type="protein sequence ID" value="QMV84309.1"/>
    <property type="molecule type" value="Genomic_DNA"/>
</dbReference>
<gene>
    <name evidence="9" type="ORF">HW450_07965</name>
</gene>
<protein>
    <submittedName>
        <fullName evidence="9">Iron chelate uptake ABC transporter family permease subunit</fullName>
    </submittedName>
</protein>
<feature type="transmembrane region" description="Helical" evidence="8">
    <location>
        <begin position="152"/>
        <end position="172"/>
    </location>
</feature>
<keyword evidence="4" id="KW-1003">Cell membrane</keyword>
<feature type="transmembrane region" description="Helical" evidence="8">
    <location>
        <begin position="62"/>
        <end position="82"/>
    </location>
</feature>
<dbReference type="GO" id="GO:0033214">
    <property type="term" value="P:siderophore-iron import into cell"/>
    <property type="evidence" value="ECO:0007669"/>
    <property type="project" value="TreeGrafter"/>
</dbReference>
<dbReference type="PANTHER" id="PTHR30472:SF1">
    <property type="entry name" value="FE(3+) DICITRATE TRANSPORT SYSTEM PERMEASE PROTEIN FECC-RELATED"/>
    <property type="match status" value="1"/>
</dbReference>
<evidence type="ECO:0000256" key="7">
    <source>
        <dbReference type="ARBA" id="ARBA00023136"/>
    </source>
</evidence>
<dbReference type="Pfam" id="PF01032">
    <property type="entry name" value="FecCD"/>
    <property type="match status" value="1"/>
</dbReference>
<feature type="transmembrane region" description="Helical" evidence="8">
    <location>
        <begin position="119"/>
        <end position="140"/>
    </location>
</feature>
<feature type="transmembrane region" description="Helical" evidence="8">
    <location>
        <begin position="309"/>
        <end position="327"/>
    </location>
</feature>
<dbReference type="SUPFAM" id="SSF81345">
    <property type="entry name" value="ABC transporter involved in vitamin B12 uptake, BtuC"/>
    <property type="match status" value="1"/>
</dbReference>
<dbReference type="GO" id="GO:0005886">
    <property type="term" value="C:plasma membrane"/>
    <property type="evidence" value="ECO:0007669"/>
    <property type="project" value="UniProtKB-SubCell"/>
</dbReference>
<evidence type="ECO:0000313" key="9">
    <source>
        <dbReference type="EMBL" id="QMV84309.1"/>
    </source>
</evidence>
<dbReference type="Gene3D" id="1.10.3470.10">
    <property type="entry name" value="ABC transporter involved in vitamin B12 uptake, BtuC"/>
    <property type="match status" value="1"/>
</dbReference>
<dbReference type="CDD" id="cd06550">
    <property type="entry name" value="TM_ABC_iron-siderophores_like"/>
    <property type="match status" value="1"/>
</dbReference>
<dbReference type="InterPro" id="IPR037294">
    <property type="entry name" value="ABC_BtuC-like"/>
</dbReference>
<dbReference type="InterPro" id="IPR000522">
    <property type="entry name" value="ABC_transptr_permease_BtuC"/>
</dbReference>
<evidence type="ECO:0000256" key="5">
    <source>
        <dbReference type="ARBA" id="ARBA00022692"/>
    </source>
</evidence>
<dbReference type="RefSeq" id="WP_182385118.1">
    <property type="nucleotide sequence ID" value="NZ_CP059833.1"/>
</dbReference>
<keyword evidence="10" id="KW-1185">Reference proteome</keyword>
<evidence type="ECO:0000256" key="4">
    <source>
        <dbReference type="ARBA" id="ARBA00022475"/>
    </source>
</evidence>